<dbReference type="OrthoDB" id="2327234at2"/>
<dbReference type="PATRIC" id="fig|1423754.3.peg.819"/>
<dbReference type="PANTHER" id="PTHR37038">
    <property type="entry name" value="TRANSCRIPTIONAL REGULATOR-RELATED"/>
    <property type="match status" value="1"/>
</dbReference>
<dbReference type="GO" id="GO:0003677">
    <property type="term" value="F:DNA binding"/>
    <property type="evidence" value="ECO:0007669"/>
    <property type="project" value="InterPro"/>
</dbReference>
<reference evidence="2 3" key="1">
    <citation type="journal article" date="2015" name="Genome Announc.">
        <title>Expanding the biotechnology potential of lactobacilli through comparative genomics of 213 strains and associated genera.</title>
        <authorList>
            <person name="Sun Z."/>
            <person name="Harris H.M."/>
            <person name="McCann A."/>
            <person name="Guo C."/>
            <person name="Argimon S."/>
            <person name="Zhang W."/>
            <person name="Yang X."/>
            <person name="Jeffery I.B."/>
            <person name="Cooney J.C."/>
            <person name="Kagawa T.F."/>
            <person name="Liu W."/>
            <person name="Song Y."/>
            <person name="Salvetti E."/>
            <person name="Wrobel A."/>
            <person name="Rasinkangas P."/>
            <person name="Parkhill J."/>
            <person name="Rea M.C."/>
            <person name="O'Sullivan O."/>
            <person name="Ritari J."/>
            <person name="Douillard F.P."/>
            <person name="Paul Ross R."/>
            <person name="Yang R."/>
            <person name="Briner A.E."/>
            <person name="Felis G.E."/>
            <person name="de Vos W.M."/>
            <person name="Barrangou R."/>
            <person name="Klaenhammer T.R."/>
            <person name="Caufield P.W."/>
            <person name="Cui Y."/>
            <person name="Zhang H."/>
            <person name="O'Toole P.W."/>
        </authorList>
    </citation>
    <scope>NUCLEOTIDE SEQUENCE [LARGE SCALE GENOMIC DNA]</scope>
    <source>
        <strain evidence="2 3">DSM 5661</strain>
    </source>
</reference>
<organism evidence="2 3">
    <name type="scientific">Lactobacillus hamsteri DSM 5661 = JCM 6256</name>
    <dbReference type="NCBI Taxonomy" id="1423754"/>
    <lineage>
        <taxon>Bacteria</taxon>
        <taxon>Bacillati</taxon>
        <taxon>Bacillota</taxon>
        <taxon>Bacilli</taxon>
        <taxon>Lactobacillales</taxon>
        <taxon>Lactobacillaceae</taxon>
        <taxon>Lactobacillus</taxon>
    </lineage>
</organism>
<comment type="caution">
    <text evidence="2">The sequence shown here is derived from an EMBL/GenBank/DDBJ whole genome shotgun (WGS) entry which is preliminary data.</text>
</comment>
<dbReference type="PROSITE" id="PS50943">
    <property type="entry name" value="HTH_CROC1"/>
    <property type="match status" value="1"/>
</dbReference>
<sequence length="289" mass="33925">MTKDIKDPIYGPKFRELRKQNNIDIVTAAQGITSKSSLDRWEKGNDNLSFSKVIDLLYRIHIQPDEFLGSNTPSQLANLYKQSMIAYYYSDLPTLRNLAQRYLELYKDSPKEKVYVFQASIACNFYQDLTNKNIFPNSLQVKLNEYFSNLENWTYENILYFSCTQLLIKPQLLFRLGKSLINFSIENHINRQNWHSLLLEAILNAIFALLKMKQPDKAQELVDGFYTMKFNENFILEQIRINFMTSLIQYTSTKDKSEIHSQLLSIKNLGLDHLYNDLKFAANQIFSLY</sequence>
<dbReference type="STRING" id="1423754.FC39_GL000798"/>
<dbReference type="Proteomes" id="UP000051223">
    <property type="component" value="Unassembled WGS sequence"/>
</dbReference>
<gene>
    <name evidence="2" type="ORF">FC39_GL000798</name>
</gene>
<dbReference type="InterPro" id="IPR001387">
    <property type="entry name" value="Cro/C1-type_HTH"/>
</dbReference>
<dbReference type="InterPro" id="IPR010057">
    <property type="entry name" value="Transcription_activator_Rgg_C"/>
</dbReference>
<dbReference type="eggNOG" id="COG1396">
    <property type="taxonomic scope" value="Bacteria"/>
</dbReference>
<dbReference type="InterPro" id="IPR010982">
    <property type="entry name" value="Lambda_DNA-bd_dom_sf"/>
</dbReference>
<evidence type="ECO:0000259" key="1">
    <source>
        <dbReference type="PROSITE" id="PS50943"/>
    </source>
</evidence>
<dbReference type="AlphaFoldDB" id="A0A0R1YKW6"/>
<dbReference type="RefSeq" id="WP_025079906.1">
    <property type="nucleotide sequence ID" value="NZ_AZGI01000025.1"/>
</dbReference>
<name>A0A0R1YKW6_9LACO</name>
<keyword evidence="3" id="KW-1185">Reference proteome</keyword>
<dbReference type="InterPro" id="IPR053163">
    <property type="entry name" value="HTH-type_regulator_Rgg"/>
</dbReference>
<feature type="domain" description="HTH cro/C1-type" evidence="1">
    <location>
        <begin position="14"/>
        <end position="67"/>
    </location>
</feature>
<dbReference type="Pfam" id="PF21259">
    <property type="entry name" value="Rgg_C"/>
    <property type="match status" value="1"/>
</dbReference>
<evidence type="ECO:0000313" key="2">
    <source>
        <dbReference type="EMBL" id="KRM40326.1"/>
    </source>
</evidence>
<dbReference type="Gene3D" id="1.10.260.40">
    <property type="entry name" value="lambda repressor-like DNA-binding domains"/>
    <property type="match status" value="1"/>
</dbReference>
<dbReference type="PANTHER" id="PTHR37038:SF12">
    <property type="entry name" value="TRANSCRIPTIONAL REGULATOR"/>
    <property type="match status" value="1"/>
</dbReference>
<evidence type="ECO:0000313" key="3">
    <source>
        <dbReference type="Proteomes" id="UP000051223"/>
    </source>
</evidence>
<proteinExistence type="predicted"/>
<dbReference type="SMART" id="SM00530">
    <property type="entry name" value="HTH_XRE"/>
    <property type="match status" value="1"/>
</dbReference>
<dbReference type="SUPFAM" id="SSF47413">
    <property type="entry name" value="lambda repressor-like DNA-binding domains"/>
    <property type="match status" value="1"/>
</dbReference>
<accession>A0A0R1YKW6</accession>
<protein>
    <submittedName>
        <fullName evidence="2">Transcriptional regulator</fullName>
    </submittedName>
</protein>
<dbReference type="EMBL" id="AZGI01000025">
    <property type="protein sequence ID" value="KRM40326.1"/>
    <property type="molecule type" value="Genomic_DNA"/>
</dbReference>
<dbReference type="CDD" id="cd00093">
    <property type="entry name" value="HTH_XRE"/>
    <property type="match status" value="1"/>
</dbReference>